<protein>
    <submittedName>
        <fullName evidence="6">F-box domain-containing protein</fullName>
    </submittedName>
</protein>
<keyword evidence="4" id="KW-1133">Transmembrane helix</keyword>
<dbReference type="OrthoDB" id="3219396at2759"/>
<dbReference type="InterPro" id="IPR012472">
    <property type="entry name" value="MCP1_TM"/>
</dbReference>
<dbReference type="AlphaFoldDB" id="A0A8H5TZV1"/>
<feature type="compositionally biased region" description="Basic and acidic residues" evidence="3">
    <location>
        <begin position="1"/>
        <end position="11"/>
    </location>
</feature>
<dbReference type="PROSITE" id="PS50082">
    <property type="entry name" value="WD_REPEATS_2"/>
    <property type="match status" value="1"/>
</dbReference>
<evidence type="ECO:0000259" key="5">
    <source>
        <dbReference type="PROSITE" id="PS50181"/>
    </source>
</evidence>
<dbReference type="InterPro" id="IPR001810">
    <property type="entry name" value="F-box_dom"/>
</dbReference>
<dbReference type="PANTHER" id="PTHR38409">
    <property type="entry name" value="MDM10-COMPLEMENTING PROTEIN 1"/>
    <property type="match status" value="1"/>
</dbReference>
<dbReference type="InterPro" id="IPR036322">
    <property type="entry name" value="WD40_repeat_dom_sf"/>
</dbReference>
<accession>A0A8H5TZV1</accession>
<sequence>MDFDQSPDRRASQASFLSLQQLDPSPIESPPADVDRRPLGSPPRGSDDGYEMVDADDMEKGSSTIGAPSTGAPGLSASANFASPGAGPGPIFYLMRIQKFSSYAMGLFTSLHLANVSLIPAITRSVPGSETYLLMTREIYQTSLTEPMLVALPVIAHIGSGIALRLLRRSQNAKRYGAATPGMYALHRSRTELEDQKNARSSSPWPALSYISISGYAFTVFFAAHVFANRVLPLQIEGDSSNIGLAYVAHGFARHPVTAWISYVGLLATGCGHMIWGQAKWFGLAPGTKTIWGTSTVPAEKKARKQRRRRWVALHGASVAFAALWAIGGLGVVARGGVMDGWIGKGSLIWKAPVNGRRPLPPTFPSLSLPTYKLQQHTSALDLLFPATLPQLHVVSPTSRDERSCKMPKRKFPSAKESFKALSNQDNAQPRPSKRLRIASKPYNPPSRDILTTISSELLLRVLSFLSSSELLDISPTSHRLYRLASDSHLWREHYYERFVLPRALRIPGFRFGGAGGTKLQYSSRKAVWADGRKGRAPEDEVIRESSESESIDWKRQYKLRHNWARGKCALEEVNVRDAPEESGGRKRTLVKLVEGIAITADTKHGLRAWDLRTRRPIAQLNFLDDNESEGSTPTSLAVDESGLGAVVEIIVGFADGDFGLWRLDLDGKELTRRYRHEKSCNGELAAVACGYPYVLTATTAGLISLYSFNLPAAKTTDDSANNLSSVDKPLLGGVKGNREEVQTATTSLPPPYLLTSLKSHTTQLPLALSIRRMSSSVSASIAYTFYVRNGWCIGVQDLLITPCCDGSGVDTLTSRLASTLPISTSDGVDSPRTSGSQSELTTLCYSHPYLLATLPDNTLVLYLCTSTATSFSLSPGIRLWGHTSGISDAEITPRGKAVSISTRGDEIRVWELEGRVGGSSIEVRPTSRQPADDAASPEHAPRAEWEDRRNWVGFDDEMVIILKEARDGRESLMVYDFT</sequence>
<evidence type="ECO:0000313" key="7">
    <source>
        <dbReference type="Proteomes" id="UP000567885"/>
    </source>
</evidence>
<feature type="transmembrane region" description="Helical" evidence="4">
    <location>
        <begin position="257"/>
        <end position="276"/>
    </location>
</feature>
<comment type="similarity">
    <text evidence="1">Belongs to the WD repeat MET30/SCONB/SCON-2 family.</text>
</comment>
<feature type="region of interest" description="Disordered" evidence="3">
    <location>
        <begin position="921"/>
        <end position="943"/>
    </location>
</feature>
<dbReference type="Proteomes" id="UP000567885">
    <property type="component" value="Unassembled WGS sequence"/>
</dbReference>
<feature type="domain" description="F-box" evidence="5">
    <location>
        <begin position="448"/>
        <end position="494"/>
    </location>
</feature>
<keyword evidence="7" id="KW-1185">Reference proteome</keyword>
<dbReference type="Pfam" id="PF25499">
    <property type="entry name" value="Beta-prop_pof12"/>
    <property type="match status" value="1"/>
</dbReference>
<dbReference type="Pfam" id="PF12937">
    <property type="entry name" value="F-box-like"/>
    <property type="match status" value="1"/>
</dbReference>
<feature type="region of interest" description="Disordered" evidence="3">
    <location>
        <begin position="398"/>
        <end position="441"/>
    </location>
</feature>
<dbReference type="InterPro" id="IPR001680">
    <property type="entry name" value="WD40_rpt"/>
</dbReference>
<feature type="transmembrane region" description="Helical" evidence="4">
    <location>
        <begin position="103"/>
        <end position="127"/>
    </location>
</feature>
<dbReference type="InterPro" id="IPR039960">
    <property type="entry name" value="MCP1"/>
</dbReference>
<evidence type="ECO:0000256" key="1">
    <source>
        <dbReference type="ARBA" id="ARBA00007968"/>
    </source>
</evidence>
<comment type="caution">
    <text evidence="6">The sequence shown here is derived from an EMBL/GenBank/DDBJ whole genome shotgun (WGS) entry which is preliminary data.</text>
</comment>
<feature type="transmembrane region" description="Helical" evidence="4">
    <location>
        <begin position="207"/>
        <end position="228"/>
    </location>
</feature>
<evidence type="ECO:0000256" key="3">
    <source>
        <dbReference type="SAM" id="MobiDB-lite"/>
    </source>
</evidence>
<feature type="transmembrane region" description="Helical" evidence="4">
    <location>
        <begin position="147"/>
        <end position="167"/>
    </location>
</feature>
<organism evidence="6 7">
    <name type="scientific">Fusarium heterosporum</name>
    <dbReference type="NCBI Taxonomy" id="42747"/>
    <lineage>
        <taxon>Eukaryota</taxon>
        <taxon>Fungi</taxon>
        <taxon>Dikarya</taxon>
        <taxon>Ascomycota</taxon>
        <taxon>Pezizomycotina</taxon>
        <taxon>Sordariomycetes</taxon>
        <taxon>Hypocreomycetidae</taxon>
        <taxon>Hypocreales</taxon>
        <taxon>Nectriaceae</taxon>
        <taxon>Fusarium</taxon>
        <taxon>Fusarium heterosporum species complex</taxon>
    </lineage>
</organism>
<feature type="compositionally biased region" description="Polar residues" evidence="3">
    <location>
        <begin position="12"/>
        <end position="23"/>
    </location>
</feature>
<evidence type="ECO:0000313" key="6">
    <source>
        <dbReference type="EMBL" id="KAF5678493.1"/>
    </source>
</evidence>
<dbReference type="SUPFAM" id="SSF50978">
    <property type="entry name" value="WD40 repeat-like"/>
    <property type="match status" value="1"/>
</dbReference>
<dbReference type="PANTHER" id="PTHR38409:SF1">
    <property type="entry name" value="MITOCHONDRIAL ADAPTER PROTEIN MCP1"/>
    <property type="match status" value="1"/>
</dbReference>
<keyword evidence="4" id="KW-0472">Membrane</keyword>
<feature type="region of interest" description="Disordered" evidence="3">
    <location>
        <begin position="1"/>
        <end position="54"/>
    </location>
</feature>
<dbReference type="EMBL" id="JAAGWQ010000018">
    <property type="protein sequence ID" value="KAF5678493.1"/>
    <property type="molecule type" value="Genomic_DNA"/>
</dbReference>
<feature type="repeat" description="WD" evidence="2">
    <location>
        <begin position="880"/>
        <end position="914"/>
    </location>
</feature>
<evidence type="ECO:0000256" key="2">
    <source>
        <dbReference type="PROSITE-ProRule" id="PRU00221"/>
    </source>
</evidence>
<evidence type="ECO:0000256" key="4">
    <source>
        <dbReference type="SAM" id="Phobius"/>
    </source>
</evidence>
<keyword evidence="2" id="KW-0853">WD repeat</keyword>
<dbReference type="PROSITE" id="PS50181">
    <property type="entry name" value="FBOX"/>
    <property type="match status" value="1"/>
</dbReference>
<feature type="compositionally biased region" description="Polar residues" evidence="3">
    <location>
        <begin position="421"/>
        <end position="430"/>
    </location>
</feature>
<dbReference type="Gene3D" id="2.130.10.10">
    <property type="entry name" value="YVTN repeat-like/Quinoprotein amine dehydrogenase"/>
    <property type="match status" value="1"/>
</dbReference>
<dbReference type="GO" id="GO:0055088">
    <property type="term" value="P:lipid homeostasis"/>
    <property type="evidence" value="ECO:0007669"/>
    <property type="project" value="InterPro"/>
</dbReference>
<gene>
    <name evidence="6" type="ORF">FHETE_1211</name>
</gene>
<dbReference type="Gene3D" id="1.20.1280.50">
    <property type="match status" value="1"/>
</dbReference>
<reference evidence="6 7" key="1">
    <citation type="submission" date="2020-05" db="EMBL/GenBank/DDBJ databases">
        <title>Identification and distribution of gene clusters putatively required for synthesis of sphingolipid metabolism inhibitors in phylogenetically diverse species of the filamentous fungus Fusarium.</title>
        <authorList>
            <person name="Kim H.-S."/>
            <person name="Busman M."/>
            <person name="Brown D.W."/>
            <person name="Divon H."/>
            <person name="Uhlig S."/>
            <person name="Proctor R.H."/>
        </authorList>
    </citation>
    <scope>NUCLEOTIDE SEQUENCE [LARGE SCALE GENOMIC DNA]</scope>
    <source>
        <strain evidence="6 7">NRRL 20693</strain>
    </source>
</reference>
<dbReference type="SUPFAM" id="SSF81383">
    <property type="entry name" value="F-box domain"/>
    <property type="match status" value="1"/>
</dbReference>
<dbReference type="GO" id="GO:0005741">
    <property type="term" value="C:mitochondrial outer membrane"/>
    <property type="evidence" value="ECO:0007669"/>
    <property type="project" value="TreeGrafter"/>
</dbReference>
<dbReference type="GO" id="GO:0007005">
    <property type="term" value="P:mitochondrion organization"/>
    <property type="evidence" value="ECO:0007669"/>
    <property type="project" value="TreeGrafter"/>
</dbReference>
<dbReference type="Pfam" id="PF07950">
    <property type="entry name" value="MCP1_TM"/>
    <property type="match status" value="1"/>
</dbReference>
<keyword evidence="4" id="KW-0812">Transmembrane</keyword>
<name>A0A8H5TZV1_FUSHE</name>
<proteinExistence type="inferred from homology"/>
<dbReference type="InterPro" id="IPR015943">
    <property type="entry name" value="WD40/YVTN_repeat-like_dom_sf"/>
</dbReference>
<dbReference type="InterPro" id="IPR036047">
    <property type="entry name" value="F-box-like_dom_sf"/>
</dbReference>
<feature type="transmembrane region" description="Helical" evidence="4">
    <location>
        <begin position="311"/>
        <end position="334"/>
    </location>
</feature>